<reference evidence="3" key="1">
    <citation type="submission" date="2020-07" db="EMBL/GenBank/DDBJ databases">
        <title>Genome sequence and genetic diversity analysis of an under-domesticated orphan crop, white fonio (Digitaria exilis).</title>
        <authorList>
            <person name="Bennetzen J.L."/>
            <person name="Chen S."/>
            <person name="Ma X."/>
            <person name="Wang X."/>
            <person name="Yssel A.E.J."/>
            <person name="Chaluvadi S.R."/>
            <person name="Johnson M."/>
            <person name="Gangashetty P."/>
            <person name="Hamidou F."/>
            <person name="Sanogo M.D."/>
            <person name="Zwaenepoel A."/>
            <person name="Wallace J."/>
            <person name="Van De Peer Y."/>
            <person name="Van Deynze A."/>
        </authorList>
    </citation>
    <scope>NUCLEOTIDE SEQUENCE</scope>
    <source>
        <tissue evidence="3">Leaves</tissue>
    </source>
</reference>
<gene>
    <name evidence="3" type="ORF">HU200_024241</name>
</gene>
<organism evidence="3 4">
    <name type="scientific">Digitaria exilis</name>
    <dbReference type="NCBI Taxonomy" id="1010633"/>
    <lineage>
        <taxon>Eukaryota</taxon>
        <taxon>Viridiplantae</taxon>
        <taxon>Streptophyta</taxon>
        <taxon>Embryophyta</taxon>
        <taxon>Tracheophyta</taxon>
        <taxon>Spermatophyta</taxon>
        <taxon>Magnoliopsida</taxon>
        <taxon>Liliopsida</taxon>
        <taxon>Poales</taxon>
        <taxon>Poaceae</taxon>
        <taxon>PACMAD clade</taxon>
        <taxon>Panicoideae</taxon>
        <taxon>Panicodae</taxon>
        <taxon>Paniceae</taxon>
        <taxon>Anthephorinae</taxon>
        <taxon>Digitaria</taxon>
    </lineage>
</organism>
<dbReference type="PANTHER" id="PTHR33086:SF98">
    <property type="entry name" value="OS05G0468200 PROTEIN"/>
    <property type="match status" value="1"/>
</dbReference>
<evidence type="ECO:0000313" key="4">
    <source>
        <dbReference type="Proteomes" id="UP000636709"/>
    </source>
</evidence>
<evidence type="ECO:0000256" key="1">
    <source>
        <dbReference type="SAM" id="MobiDB-lite"/>
    </source>
</evidence>
<proteinExistence type="predicted"/>
<dbReference type="InterPro" id="IPR011676">
    <property type="entry name" value="DUF1618"/>
</dbReference>
<feature type="region of interest" description="Disordered" evidence="1">
    <location>
        <begin position="456"/>
        <end position="483"/>
    </location>
</feature>
<name>A0A835C1V0_9POAL</name>
<feature type="domain" description="DUF1618" evidence="2">
    <location>
        <begin position="720"/>
        <end position="773"/>
    </location>
</feature>
<comment type="caution">
    <text evidence="3">The sequence shown here is derived from an EMBL/GenBank/DDBJ whole genome shotgun (WGS) entry which is preliminary data.</text>
</comment>
<dbReference type="OrthoDB" id="685688at2759"/>
<sequence>MMPLRRLLGFSAAVSGGLRRRLLSTAAAHQPWAMIYLTMLVDSPAPRASLQLAAPPCASNILVPAHLVDLPPLPDPDSGTVRMSFDGIVRAASADGLLLLQFTDFCGTAPVVARCGCGSHGIRALVGVHDPDTTRFVLNPLSGQMVRLPDIDGTKKTTYFDDIGILTQSESPRRPPDRYAVAVFYEDDDDDGGQQRFVMRRFLSETGKRDKLAALPSPLPLGRQMSINQETVAFAGRLWWVDLTWGAVSADPFSDRPDLRFVELPKGSVTEPVEEEHDLGRYRRIGVSEGRLRYAEVSQQEPFMLSSFVLDDDGGNGWKLEHQVVLSRLSAVEHISWRETPRIGVVDPLNASVMHLTTGNLVLAVDMGREKALAPPFARSSSPPSSAAACHCQHHRSGASVVYVHRVIPFQNPTSYMAEAPVDHAHGWLALSHLLPLPAPRDAVNLVLVDRPTNALDFSGRHRTGTAAPPLPLSPHPRSQTPSSPLLFRSCSAKMQLLLRRSLSGAARPRPLHGRLPPSEMVRSPAQRASFQLAEPPRASHLRVPEHFIDPRPRPDPGGDIVPLLGGGVRAASGAGFLLLDFMDSRITAPVVRKMGTTQERRITGAELDPDRTRFVCNPLSGQLLRLPDIDGTKKTSDCQDPGILTQSESPNGRPDRYAVAWLREDSYGDDGVEGSFVIRRFLSRTGEWEKLVGLPSPLPLTRRMEIDHEVVAFAGRLWWVDVSWGAVSVDPFSDRPELRFLELPRGSVMEAEPVHGRRDLGRYRRVGVSEGRMQEAFCAQLLVLEEDGSCWTLEHRVALERLVGWADGGHPGKEDRSRIGAASRSSARAHYISRWNRSTLFSPRYQSYRGGVHRAPPFFPFFFTAPRRLLLASATVTEMLFRRILGLSATVSGRLARGLSTATSHPPWALIYRTELVKKSPAPGASIQLGVPPCASTLFVPDHLVDLRPIPDPDSDIIFLQCGGVITTSGDGLLLLDFRDGTVTAPFVDTPDGGRGRRLQGFDLDPDAMRFVCNPLSGQVFRLPDIDGTKKTSCCRNVGILTQSAQGHGHGHGTPDRYAVAELREDLHAKERSFVMRRFLSQTGEWEKLVDLPSPLPLARPMNIYHQVLASAGRLWWVDLSWGAISADPFSDRPELRFVQLPSASMLPVPCTKAERIAARRVEEGFRRMGVSEGRLRYVELSQKMPFLLSSFALDEGSNCWTLEHQMKLDPPPEEQTPQIGVVHPLNANIMHITIGNRVLALDMETEMVLGQKTFRSRVLLRSYGLSHDGLEMQEDDMWTQKQPDTDPTTPDSASRARGERIAAFSPGILDGQHAGAARTESTCTVRGCVELRLREPSSCEPTLVTHSSPRFPPLRRRVRPPPSPRSLHCRIASTLLQEFKMLFRRPGGLSATLSVRLRRSLSTAAAAASRPAWAMIHQAILDRSPDLRASFKLVEPPCPSHIFVPGHLVDPGPRPDPDSDTMSLLGGGVRAVSGDGLLLLHFSDGRATAPIIGRHGTSRARRLIGIDMDSDTTRFVCNPISGQLFRLPDIDGTKKTSSCKSLGILTHSRTPARAARQDNEGVEGSFLMRRFLSPTRDWEKLVGLPSPLPIGRRGHKNHDNEVLAFAGRLWWVDVNWAPSPPDRAVQRQTRAPVCGAAKGQFDRADGGDSVARQGRLHYAEVSQEEPFLLSSFVLENDGSWTLQHRVALTGLWEHPSDPCEEDKPRIDPGDLDVDATRMKRRPGRWRLWQEVQPGSEESRVPS</sequence>
<accession>A0A835C1V0</accession>
<evidence type="ECO:0000259" key="2">
    <source>
        <dbReference type="Pfam" id="PF07762"/>
    </source>
</evidence>
<feature type="domain" description="DUF1618" evidence="2">
    <location>
        <begin position="1118"/>
        <end position="1206"/>
    </location>
</feature>
<feature type="region of interest" description="Disordered" evidence="1">
    <location>
        <begin position="631"/>
        <end position="652"/>
    </location>
</feature>
<protein>
    <recommendedName>
        <fullName evidence="2">DUF1618 domain-containing protein</fullName>
    </recommendedName>
</protein>
<dbReference type="EMBL" id="JACEFO010001700">
    <property type="protein sequence ID" value="KAF8719516.1"/>
    <property type="molecule type" value="Genomic_DNA"/>
</dbReference>
<dbReference type="Pfam" id="PF07762">
    <property type="entry name" value="DUF1618"/>
    <property type="match status" value="3"/>
</dbReference>
<feature type="domain" description="DUF1618" evidence="2">
    <location>
        <begin position="240"/>
        <end position="333"/>
    </location>
</feature>
<dbReference type="Proteomes" id="UP000636709">
    <property type="component" value="Unassembled WGS sequence"/>
</dbReference>
<keyword evidence="4" id="KW-1185">Reference proteome</keyword>
<feature type="region of interest" description="Disordered" evidence="1">
    <location>
        <begin position="1277"/>
        <end position="1299"/>
    </location>
</feature>
<feature type="region of interest" description="Disordered" evidence="1">
    <location>
        <begin position="1343"/>
        <end position="1368"/>
    </location>
</feature>
<evidence type="ECO:0000313" key="3">
    <source>
        <dbReference type="EMBL" id="KAF8719516.1"/>
    </source>
</evidence>
<dbReference type="PANTHER" id="PTHR33086">
    <property type="entry name" value="OS05G0468200 PROTEIN-RELATED"/>
    <property type="match status" value="1"/>
</dbReference>